<dbReference type="EMBL" id="JAUSTI010000012">
    <property type="protein sequence ID" value="MDQ0172619.1"/>
    <property type="molecule type" value="Genomic_DNA"/>
</dbReference>
<proteinExistence type="predicted"/>
<comment type="caution">
    <text evidence="2">The sequence shown here is derived from an EMBL/GenBank/DDBJ whole genome shotgun (WGS) entry which is preliminary data.</text>
</comment>
<accession>A0ABT9WH99</accession>
<keyword evidence="1" id="KW-0812">Transmembrane</keyword>
<keyword evidence="1" id="KW-1133">Transmembrane helix</keyword>
<dbReference type="RefSeq" id="WP_307218922.1">
    <property type="nucleotide sequence ID" value="NZ_JAUSTI010000012.1"/>
</dbReference>
<feature type="transmembrane region" description="Helical" evidence="1">
    <location>
        <begin position="26"/>
        <end position="44"/>
    </location>
</feature>
<sequence length="71" mass="7619">MIAFLLLAVAVMLFFSSNEKLKRYAAYAFGGLALTAVIILAFTMETGTNSNSVTGSEKAVVVENVTLEQNK</sequence>
<evidence type="ECO:0000313" key="2">
    <source>
        <dbReference type="EMBL" id="MDQ0172619.1"/>
    </source>
</evidence>
<organism evidence="2 3">
    <name type="scientific">Paenibacillus tundrae</name>
    <dbReference type="NCBI Taxonomy" id="528187"/>
    <lineage>
        <taxon>Bacteria</taxon>
        <taxon>Bacillati</taxon>
        <taxon>Bacillota</taxon>
        <taxon>Bacilli</taxon>
        <taxon>Bacillales</taxon>
        <taxon>Paenibacillaceae</taxon>
        <taxon>Paenibacillus</taxon>
    </lineage>
</organism>
<reference evidence="2 3" key="1">
    <citation type="submission" date="2023-07" db="EMBL/GenBank/DDBJ databases">
        <title>Sorghum-associated microbial communities from plants grown in Nebraska, USA.</title>
        <authorList>
            <person name="Schachtman D."/>
        </authorList>
    </citation>
    <scope>NUCLEOTIDE SEQUENCE [LARGE SCALE GENOMIC DNA]</scope>
    <source>
        <strain evidence="2 3">DS1314</strain>
    </source>
</reference>
<name>A0ABT9WH99_9BACL</name>
<protein>
    <submittedName>
        <fullName evidence="2">Ca2+/Na+ antiporter</fullName>
    </submittedName>
</protein>
<gene>
    <name evidence="2" type="ORF">J2T19_004109</name>
</gene>
<evidence type="ECO:0000313" key="3">
    <source>
        <dbReference type="Proteomes" id="UP001233836"/>
    </source>
</evidence>
<keyword evidence="3" id="KW-1185">Reference proteome</keyword>
<dbReference type="Proteomes" id="UP001233836">
    <property type="component" value="Unassembled WGS sequence"/>
</dbReference>
<keyword evidence="1" id="KW-0472">Membrane</keyword>
<evidence type="ECO:0000256" key="1">
    <source>
        <dbReference type="SAM" id="Phobius"/>
    </source>
</evidence>